<evidence type="ECO:0000256" key="5">
    <source>
        <dbReference type="ARBA" id="ARBA00013269"/>
    </source>
</evidence>
<keyword evidence="7 13" id="KW-0500">Molybdenum</keyword>
<evidence type="ECO:0000256" key="9">
    <source>
        <dbReference type="ARBA" id="ARBA00022723"/>
    </source>
</evidence>
<evidence type="ECO:0000256" key="12">
    <source>
        <dbReference type="ARBA" id="ARBA00047317"/>
    </source>
</evidence>
<accession>A0A0V8JCB8</accession>
<evidence type="ECO:0000256" key="13">
    <source>
        <dbReference type="RuleBase" id="RU365090"/>
    </source>
</evidence>
<dbReference type="AlphaFoldDB" id="A0A0V8JCB8"/>
<comment type="cofactor">
    <cofactor evidence="1 13">
        <name>Mg(2+)</name>
        <dbReference type="ChEBI" id="CHEBI:18420"/>
    </cofactor>
</comment>
<dbReference type="Pfam" id="PF00994">
    <property type="entry name" value="MoCF_biosynth"/>
    <property type="match status" value="1"/>
</dbReference>
<dbReference type="SUPFAM" id="SSF53218">
    <property type="entry name" value="Molybdenum cofactor biosynthesis proteins"/>
    <property type="match status" value="1"/>
</dbReference>
<reference evidence="15 16" key="1">
    <citation type="journal article" date="2014" name="Antonie Van Leeuwenhoek">
        <title>Fictibacillus enclensis sp. nov., isolated from marine sediment.</title>
        <authorList>
            <person name="Dastager S.G."/>
            <person name="Mawlankar R."/>
            <person name="Srinivasan K."/>
            <person name="Tang S.K."/>
            <person name="Lee J.C."/>
            <person name="Ramana V.V."/>
            <person name="Shouche Y.S."/>
        </authorList>
    </citation>
    <scope>NUCLEOTIDE SEQUENCE [LARGE SCALE GENOMIC DNA]</scope>
    <source>
        <strain evidence="15 16">NIO-1003</strain>
    </source>
</reference>
<evidence type="ECO:0000256" key="4">
    <source>
        <dbReference type="ARBA" id="ARBA00010763"/>
    </source>
</evidence>
<dbReference type="Gene3D" id="3.90.105.10">
    <property type="entry name" value="Molybdopterin biosynthesis moea protein, domain 2"/>
    <property type="match status" value="1"/>
</dbReference>
<dbReference type="InterPro" id="IPR001453">
    <property type="entry name" value="MoaB/Mog_dom"/>
</dbReference>
<evidence type="ECO:0000259" key="14">
    <source>
        <dbReference type="SMART" id="SM00852"/>
    </source>
</evidence>
<dbReference type="InterPro" id="IPR005111">
    <property type="entry name" value="MoeA_C_domain_IV"/>
</dbReference>
<keyword evidence="8 13" id="KW-0808">Transferase</keyword>
<keyword evidence="9 13" id="KW-0479">Metal-binding</keyword>
<feature type="domain" description="MoaB/Mog" evidence="14">
    <location>
        <begin position="187"/>
        <end position="325"/>
    </location>
</feature>
<protein>
    <recommendedName>
        <fullName evidence="6 13">Molybdopterin molybdenumtransferase</fullName>
        <ecNumber evidence="5 13">2.10.1.1</ecNumber>
    </recommendedName>
</protein>
<comment type="similarity">
    <text evidence="4 13">Belongs to the MoeA family.</text>
</comment>
<dbReference type="GO" id="GO:0046872">
    <property type="term" value="F:metal ion binding"/>
    <property type="evidence" value="ECO:0007669"/>
    <property type="project" value="UniProtKB-UniRule"/>
</dbReference>
<evidence type="ECO:0000256" key="3">
    <source>
        <dbReference type="ARBA" id="ARBA00005046"/>
    </source>
</evidence>
<dbReference type="SUPFAM" id="SSF63867">
    <property type="entry name" value="MoeA C-terminal domain-like"/>
    <property type="match status" value="1"/>
</dbReference>
<dbReference type="FunFam" id="2.170.190.11:FF:000001">
    <property type="entry name" value="Molybdopterin molybdenumtransferase"/>
    <property type="match status" value="1"/>
</dbReference>
<dbReference type="Gene3D" id="3.40.980.10">
    <property type="entry name" value="MoaB/Mog-like domain"/>
    <property type="match status" value="1"/>
</dbReference>
<dbReference type="InterPro" id="IPR036688">
    <property type="entry name" value="MoeA_C_domain_IV_sf"/>
</dbReference>
<evidence type="ECO:0000256" key="10">
    <source>
        <dbReference type="ARBA" id="ARBA00022842"/>
    </source>
</evidence>
<dbReference type="PANTHER" id="PTHR10192:SF5">
    <property type="entry name" value="GEPHYRIN"/>
    <property type="match status" value="1"/>
</dbReference>
<dbReference type="NCBIfam" id="TIGR00177">
    <property type="entry name" value="molyb_syn"/>
    <property type="match status" value="1"/>
</dbReference>
<keyword evidence="11 13" id="KW-0501">Molybdenum cofactor biosynthesis</keyword>
<dbReference type="GO" id="GO:0005829">
    <property type="term" value="C:cytosol"/>
    <property type="evidence" value="ECO:0007669"/>
    <property type="project" value="TreeGrafter"/>
</dbReference>
<evidence type="ECO:0000313" key="15">
    <source>
        <dbReference type="EMBL" id="KSU84823.1"/>
    </source>
</evidence>
<dbReference type="CDD" id="cd00887">
    <property type="entry name" value="MoeA"/>
    <property type="match status" value="1"/>
</dbReference>
<comment type="function">
    <text evidence="2 13">Catalyzes the insertion of molybdate into adenylated molybdopterin with the concomitant release of AMP.</text>
</comment>
<dbReference type="GO" id="GO:0006777">
    <property type="term" value="P:Mo-molybdopterin cofactor biosynthetic process"/>
    <property type="evidence" value="ECO:0007669"/>
    <property type="project" value="UniProtKB-UniRule"/>
</dbReference>
<dbReference type="EC" id="2.10.1.1" evidence="5 13"/>
<dbReference type="UniPathway" id="UPA00344"/>
<proteinExistence type="inferred from homology"/>
<dbReference type="Pfam" id="PF03453">
    <property type="entry name" value="MoeA_N"/>
    <property type="match status" value="1"/>
</dbReference>
<dbReference type="InterPro" id="IPR038987">
    <property type="entry name" value="MoeA-like"/>
</dbReference>
<gene>
    <name evidence="15" type="ORF">AS030_04665</name>
</gene>
<name>A0A0V8JCB8_9BACL</name>
<dbReference type="OrthoDB" id="9804758at2"/>
<comment type="catalytic activity">
    <reaction evidence="12">
        <text>adenylyl-molybdopterin + molybdate = Mo-molybdopterin + AMP + H(+)</text>
        <dbReference type="Rhea" id="RHEA:35047"/>
        <dbReference type="ChEBI" id="CHEBI:15378"/>
        <dbReference type="ChEBI" id="CHEBI:36264"/>
        <dbReference type="ChEBI" id="CHEBI:62727"/>
        <dbReference type="ChEBI" id="CHEBI:71302"/>
        <dbReference type="ChEBI" id="CHEBI:456215"/>
        <dbReference type="EC" id="2.10.1.1"/>
    </reaction>
</comment>
<dbReference type="FunFam" id="3.40.980.10:FF:000004">
    <property type="entry name" value="Molybdopterin molybdenumtransferase"/>
    <property type="match status" value="1"/>
</dbReference>
<evidence type="ECO:0000256" key="8">
    <source>
        <dbReference type="ARBA" id="ARBA00022679"/>
    </source>
</evidence>
<organism evidence="15 16">
    <name type="scientific">Fictibacillus enclensis</name>
    <dbReference type="NCBI Taxonomy" id="1017270"/>
    <lineage>
        <taxon>Bacteria</taxon>
        <taxon>Bacillati</taxon>
        <taxon>Bacillota</taxon>
        <taxon>Bacilli</taxon>
        <taxon>Bacillales</taxon>
        <taxon>Fictibacillaceae</taxon>
        <taxon>Fictibacillus</taxon>
    </lineage>
</organism>
<dbReference type="InterPro" id="IPR005110">
    <property type="entry name" value="MoeA_linker/N"/>
</dbReference>
<dbReference type="SMART" id="SM00852">
    <property type="entry name" value="MoCF_biosynth"/>
    <property type="match status" value="1"/>
</dbReference>
<dbReference type="Gene3D" id="2.40.340.10">
    <property type="entry name" value="MoeA, C-terminal, domain IV"/>
    <property type="match status" value="1"/>
</dbReference>
<dbReference type="Gene3D" id="2.170.190.11">
    <property type="entry name" value="Molybdopterin biosynthesis moea protein, domain 3"/>
    <property type="match status" value="1"/>
</dbReference>
<evidence type="ECO:0000256" key="7">
    <source>
        <dbReference type="ARBA" id="ARBA00022505"/>
    </source>
</evidence>
<dbReference type="Proteomes" id="UP000054099">
    <property type="component" value="Unassembled WGS sequence"/>
</dbReference>
<dbReference type="EMBL" id="LNQN01000001">
    <property type="protein sequence ID" value="KSU84823.1"/>
    <property type="molecule type" value="Genomic_DNA"/>
</dbReference>
<evidence type="ECO:0000256" key="1">
    <source>
        <dbReference type="ARBA" id="ARBA00001946"/>
    </source>
</evidence>
<evidence type="ECO:0000256" key="11">
    <source>
        <dbReference type="ARBA" id="ARBA00023150"/>
    </source>
</evidence>
<evidence type="ECO:0000256" key="2">
    <source>
        <dbReference type="ARBA" id="ARBA00002901"/>
    </source>
</evidence>
<dbReference type="RefSeq" id="WP_061968928.1">
    <property type="nucleotide sequence ID" value="NZ_FMAV01000001.1"/>
</dbReference>
<comment type="caution">
    <text evidence="15">The sequence shown here is derived from an EMBL/GenBank/DDBJ whole genome shotgun (WGS) entry which is preliminary data.</text>
</comment>
<dbReference type="Pfam" id="PF03454">
    <property type="entry name" value="MoeA_C"/>
    <property type="match status" value="1"/>
</dbReference>
<evidence type="ECO:0000313" key="16">
    <source>
        <dbReference type="Proteomes" id="UP000054099"/>
    </source>
</evidence>
<sequence length="426" mass="45818">MPIEKREIIQVWDAVKKVLKYQLKLPLESVTLEESDGRYLGENVLATHDVPPFDRSPYDGFAIRAEDTAGASRDEPVELNVIDSIGAGHVSEKEIKQNEAVRIMTGAAIPKGANAVIMLELVSEKENNIISISRKVEAGDNISVQGEDTPEGTTILKKGTRIHAGVTAVLATFGYHTVKVFKKPVVGILATGTELLDVDEDLVPGKIRNSNAYMIASQIKKMGGEPQILGKLPDDFDETYAGILKAMEKTDLVITTGGVSVGDFDHLPAIYKKMGADLLFNKIAMRPGSVTSAAVFEGKLLFGLSGNPSACFVGCELFVRPYLLGSLNAQKVHLGAVTSILQKDYPKPNPFTRFVRGRVEWNATAAAASPVGLDKSGSVSSLSEANALIVLPGGTRGWEKGSQVMTLLLDGEGSVWPWDQALKSRS</sequence>
<keyword evidence="10 13" id="KW-0460">Magnesium</keyword>
<dbReference type="PANTHER" id="PTHR10192">
    <property type="entry name" value="MOLYBDOPTERIN BIOSYNTHESIS PROTEIN"/>
    <property type="match status" value="1"/>
</dbReference>
<keyword evidence="16" id="KW-1185">Reference proteome</keyword>
<dbReference type="FunFam" id="2.40.340.10:FF:000002">
    <property type="entry name" value="Molybdopterin molybdenumtransferase"/>
    <property type="match status" value="1"/>
</dbReference>
<dbReference type="NCBIfam" id="NF045515">
    <property type="entry name" value="Glp_gephyrin"/>
    <property type="match status" value="1"/>
</dbReference>
<dbReference type="SUPFAM" id="SSF63882">
    <property type="entry name" value="MoeA N-terminal region -like"/>
    <property type="match status" value="1"/>
</dbReference>
<comment type="pathway">
    <text evidence="3 13">Cofactor biosynthesis; molybdopterin biosynthesis.</text>
</comment>
<dbReference type="InterPro" id="IPR036425">
    <property type="entry name" value="MoaB/Mog-like_dom_sf"/>
</dbReference>
<dbReference type="GO" id="GO:0061599">
    <property type="term" value="F:molybdopterin molybdotransferase activity"/>
    <property type="evidence" value="ECO:0007669"/>
    <property type="project" value="UniProtKB-UniRule"/>
</dbReference>
<dbReference type="InterPro" id="IPR036135">
    <property type="entry name" value="MoeA_linker/N_sf"/>
</dbReference>
<evidence type="ECO:0000256" key="6">
    <source>
        <dbReference type="ARBA" id="ARBA00021108"/>
    </source>
</evidence>